<dbReference type="PANTHER" id="PTHR30352:SF5">
    <property type="entry name" value="PYRUVATE FORMATE-LYASE 1-ACTIVATING ENZYME"/>
    <property type="match status" value="1"/>
</dbReference>
<evidence type="ECO:0000256" key="9">
    <source>
        <dbReference type="ARBA" id="ARBA00023014"/>
    </source>
</evidence>
<comment type="subcellular location">
    <subcellularLocation>
        <location evidence="10">Cytoplasm</location>
    </subcellularLocation>
</comment>
<dbReference type="OrthoDB" id="9782387at2"/>
<dbReference type="InterPro" id="IPR013785">
    <property type="entry name" value="Aldolase_TIM"/>
</dbReference>
<evidence type="ECO:0000256" key="8">
    <source>
        <dbReference type="ARBA" id="ARBA00023004"/>
    </source>
</evidence>
<dbReference type="GO" id="GO:0005737">
    <property type="term" value="C:cytoplasm"/>
    <property type="evidence" value="ECO:0007669"/>
    <property type="project" value="UniProtKB-SubCell"/>
</dbReference>
<evidence type="ECO:0000256" key="3">
    <source>
        <dbReference type="ARBA" id="ARBA00021356"/>
    </source>
</evidence>
<evidence type="ECO:0000256" key="10">
    <source>
        <dbReference type="RuleBase" id="RU362053"/>
    </source>
</evidence>
<evidence type="ECO:0000259" key="11">
    <source>
        <dbReference type="PROSITE" id="PS51918"/>
    </source>
</evidence>
<dbReference type="SFLD" id="SFLDS00029">
    <property type="entry name" value="Radical_SAM"/>
    <property type="match status" value="1"/>
</dbReference>
<keyword evidence="8 10" id="KW-0408">Iron</keyword>
<name>A0A1M6Q740_9CLOT</name>
<dbReference type="NCBIfam" id="TIGR02494">
    <property type="entry name" value="PFLE_PFLC"/>
    <property type="match status" value="1"/>
</dbReference>
<evidence type="ECO:0000313" key="12">
    <source>
        <dbReference type="EMBL" id="SHK16099.1"/>
    </source>
</evidence>
<comment type="function">
    <text evidence="1 10">Activation of pyruvate formate-lyase under anaerobic conditions by generation of an organic free radical, using S-adenosylmethionine and reduced flavodoxin as cosubstrates to produce 5'-deoxy-adenosine.</text>
</comment>
<dbReference type="Gene3D" id="3.20.20.70">
    <property type="entry name" value="Aldolase class I"/>
    <property type="match status" value="1"/>
</dbReference>
<dbReference type="STRING" id="1121331.SAMN02745248_01926"/>
<dbReference type="InterPro" id="IPR001989">
    <property type="entry name" value="Radical_activat_CS"/>
</dbReference>
<keyword evidence="12" id="KW-0670">Pyruvate</keyword>
<dbReference type="SFLD" id="SFLDG01066">
    <property type="entry name" value="organic_radical-activating_enz"/>
    <property type="match status" value="1"/>
</dbReference>
<dbReference type="EMBL" id="FRAD01000015">
    <property type="protein sequence ID" value="SHK16099.1"/>
    <property type="molecule type" value="Genomic_DNA"/>
</dbReference>
<sequence length="240" mass="27478">MKTGYIHSFESMGLVDGPGIRTVVFFQGCSLRCSYCHNPDTWDYGKGQQYTVDDLMKKINRFKPYFKNGGGVTFSGGDPLMQPQFLIECLKACKASGIHTTIDTSAFGIEKYYDEILKYTDLVLLDIKHFDNDGFIEITGHGMQHLLKFIECLNASSCKVWIRHVVVPGITDSEAHIKNLANFIKQIKDIEKIELLPYHTLGAHKYENLNIPYKLKDVPPMNKARTRELEEMIKKEMQMK</sequence>
<keyword evidence="9 10" id="KW-0411">Iron-sulfur</keyword>
<dbReference type="PROSITE" id="PS51918">
    <property type="entry name" value="RADICAL_SAM"/>
    <property type="match status" value="1"/>
</dbReference>
<keyword evidence="4 10" id="KW-0004">4Fe-4S</keyword>
<evidence type="ECO:0000256" key="5">
    <source>
        <dbReference type="ARBA" id="ARBA00022691"/>
    </source>
</evidence>
<dbReference type="GO" id="GO:0043365">
    <property type="term" value="F:[formate-C-acetyltransferase]-activating enzyme activity"/>
    <property type="evidence" value="ECO:0007669"/>
    <property type="project" value="UniProtKB-UniRule"/>
</dbReference>
<keyword evidence="13" id="KW-1185">Reference proteome</keyword>
<evidence type="ECO:0000256" key="1">
    <source>
        <dbReference type="ARBA" id="ARBA00003141"/>
    </source>
</evidence>
<evidence type="ECO:0000256" key="2">
    <source>
        <dbReference type="ARBA" id="ARBA00009777"/>
    </source>
</evidence>
<evidence type="ECO:0000313" key="13">
    <source>
        <dbReference type="Proteomes" id="UP000183952"/>
    </source>
</evidence>
<accession>A0A1M6Q740</accession>
<dbReference type="EC" id="1.97.1.4" evidence="10"/>
<dbReference type="GO" id="GO:0016829">
    <property type="term" value="F:lyase activity"/>
    <property type="evidence" value="ECO:0007669"/>
    <property type="project" value="UniProtKB-KW"/>
</dbReference>
<feature type="domain" description="Radical SAM core" evidence="11">
    <location>
        <begin position="15"/>
        <end position="240"/>
    </location>
</feature>
<proteinExistence type="inferred from homology"/>
<dbReference type="SUPFAM" id="SSF102114">
    <property type="entry name" value="Radical SAM enzymes"/>
    <property type="match status" value="1"/>
</dbReference>
<dbReference type="RefSeq" id="WP_072903880.1">
    <property type="nucleotide sequence ID" value="NZ_FRAD01000015.1"/>
</dbReference>
<dbReference type="CDD" id="cd01335">
    <property type="entry name" value="Radical_SAM"/>
    <property type="match status" value="1"/>
</dbReference>
<gene>
    <name evidence="12" type="ORF">SAMN02745248_01926</name>
</gene>
<evidence type="ECO:0000256" key="4">
    <source>
        <dbReference type="ARBA" id="ARBA00022485"/>
    </source>
</evidence>
<keyword evidence="7 10" id="KW-0560">Oxidoreductase</keyword>
<reference evidence="12 13" key="1">
    <citation type="submission" date="2016-11" db="EMBL/GenBank/DDBJ databases">
        <authorList>
            <person name="Jaros S."/>
            <person name="Januszkiewicz K."/>
            <person name="Wedrychowicz H."/>
        </authorList>
    </citation>
    <scope>NUCLEOTIDE SEQUENCE [LARGE SCALE GENOMIC DNA]</scope>
    <source>
        <strain evidence="12 13">DSM 3090</strain>
    </source>
</reference>
<dbReference type="PANTHER" id="PTHR30352">
    <property type="entry name" value="PYRUVATE FORMATE-LYASE-ACTIVATING ENZYME"/>
    <property type="match status" value="1"/>
</dbReference>
<dbReference type="InterPro" id="IPR058240">
    <property type="entry name" value="rSAM_sf"/>
</dbReference>
<comment type="cofactor">
    <cofactor evidence="10">
        <name>[4Fe-4S] cluster</name>
        <dbReference type="ChEBI" id="CHEBI:49883"/>
    </cofactor>
    <text evidence="10">Binds 1 [4Fe-4S] cluster. The cluster is coordinated with 3 cysteines and an exchangeable S-adenosyl-L-methionine.</text>
</comment>
<dbReference type="PROSITE" id="PS01087">
    <property type="entry name" value="RADICAL_ACTIVATING"/>
    <property type="match status" value="1"/>
</dbReference>
<dbReference type="GO" id="GO:0051539">
    <property type="term" value="F:4 iron, 4 sulfur cluster binding"/>
    <property type="evidence" value="ECO:0007669"/>
    <property type="project" value="UniProtKB-UniRule"/>
</dbReference>
<evidence type="ECO:0000256" key="6">
    <source>
        <dbReference type="ARBA" id="ARBA00022723"/>
    </source>
</evidence>
<comment type="similarity">
    <text evidence="2 10">Belongs to the organic radical-activating enzymes family.</text>
</comment>
<dbReference type="InterPro" id="IPR012838">
    <property type="entry name" value="PFL1_activating"/>
</dbReference>
<evidence type="ECO:0000256" key="7">
    <source>
        <dbReference type="ARBA" id="ARBA00023002"/>
    </source>
</evidence>
<keyword evidence="6 10" id="KW-0479">Metal-binding</keyword>
<keyword evidence="10" id="KW-0963">Cytoplasm</keyword>
<organism evidence="12 13">
    <name type="scientific">Hathewaya proteolytica DSM 3090</name>
    <dbReference type="NCBI Taxonomy" id="1121331"/>
    <lineage>
        <taxon>Bacteria</taxon>
        <taxon>Bacillati</taxon>
        <taxon>Bacillota</taxon>
        <taxon>Clostridia</taxon>
        <taxon>Eubacteriales</taxon>
        <taxon>Clostridiaceae</taxon>
        <taxon>Hathewaya</taxon>
    </lineage>
</organism>
<dbReference type="Proteomes" id="UP000183952">
    <property type="component" value="Unassembled WGS sequence"/>
</dbReference>
<dbReference type="Pfam" id="PF04055">
    <property type="entry name" value="Radical_SAM"/>
    <property type="match status" value="1"/>
</dbReference>
<protein>
    <recommendedName>
        <fullName evidence="3 10">Pyruvate formate-lyase-activating enzyme</fullName>
        <ecNumber evidence="10">1.97.1.4</ecNumber>
    </recommendedName>
</protein>
<dbReference type="InterPro" id="IPR007197">
    <property type="entry name" value="rSAM"/>
</dbReference>
<keyword evidence="5 10" id="KW-0949">S-adenosyl-L-methionine</keyword>
<keyword evidence="12" id="KW-0456">Lyase</keyword>
<dbReference type="GO" id="GO:0046872">
    <property type="term" value="F:metal ion binding"/>
    <property type="evidence" value="ECO:0007669"/>
    <property type="project" value="UniProtKB-UniRule"/>
</dbReference>
<dbReference type="AlphaFoldDB" id="A0A1M6Q740"/>
<comment type="catalytic activity">
    <reaction evidence="10">
        <text>glycyl-[formate C-acetyltransferase] + reduced [flavodoxin] + S-adenosyl-L-methionine = glycin-2-yl radical-[formate C-acetyltransferase] + semiquinone [flavodoxin] + 5'-deoxyadenosine + L-methionine + H(+)</text>
        <dbReference type="Rhea" id="RHEA:19225"/>
        <dbReference type="Rhea" id="RHEA-COMP:10622"/>
        <dbReference type="Rhea" id="RHEA-COMP:12190"/>
        <dbReference type="Rhea" id="RHEA-COMP:12191"/>
        <dbReference type="Rhea" id="RHEA-COMP:14480"/>
        <dbReference type="ChEBI" id="CHEBI:15378"/>
        <dbReference type="ChEBI" id="CHEBI:17319"/>
        <dbReference type="ChEBI" id="CHEBI:29947"/>
        <dbReference type="ChEBI" id="CHEBI:32722"/>
        <dbReference type="ChEBI" id="CHEBI:57618"/>
        <dbReference type="ChEBI" id="CHEBI:57844"/>
        <dbReference type="ChEBI" id="CHEBI:59789"/>
        <dbReference type="ChEBI" id="CHEBI:140311"/>
        <dbReference type="EC" id="1.97.1.4"/>
    </reaction>
</comment>
<dbReference type="InterPro" id="IPR034457">
    <property type="entry name" value="Organic_radical-activating"/>
</dbReference>
<dbReference type="NCBIfam" id="TIGR02493">
    <property type="entry name" value="PFLA"/>
    <property type="match status" value="1"/>
</dbReference>